<dbReference type="EMBL" id="JAMXFA010000052">
    <property type="protein sequence ID" value="MCT7981083.1"/>
    <property type="molecule type" value="Genomic_DNA"/>
</dbReference>
<comment type="caution">
    <text evidence="1">The sequence shown here is derived from an EMBL/GenBank/DDBJ whole genome shotgun (WGS) entry which is preliminary data.</text>
</comment>
<dbReference type="Proteomes" id="UP001525961">
    <property type="component" value="Unassembled WGS sequence"/>
</dbReference>
<organism evidence="1 2">
    <name type="scientific">Laspinema olomoucense D3b</name>
    <dbReference type="NCBI Taxonomy" id="2953688"/>
    <lineage>
        <taxon>Bacteria</taxon>
        <taxon>Bacillati</taxon>
        <taxon>Cyanobacteriota</taxon>
        <taxon>Cyanophyceae</taxon>
        <taxon>Oscillatoriophycideae</taxon>
        <taxon>Oscillatoriales</taxon>
        <taxon>Laspinemataceae</taxon>
        <taxon>Laspinema</taxon>
        <taxon>Laspinema olomoucense</taxon>
    </lineage>
</organism>
<gene>
    <name evidence="1" type="ORF">NG792_25475</name>
</gene>
<proteinExistence type="predicted"/>
<evidence type="ECO:0000313" key="2">
    <source>
        <dbReference type="Proteomes" id="UP001525961"/>
    </source>
</evidence>
<accession>A0ABT2NEE9</accession>
<reference evidence="1 2" key="1">
    <citation type="journal article" date="2022" name="Front. Microbiol.">
        <title>High genomic differentiation and limited gene flow indicate recent cryptic speciation within the genus Laspinema (cyanobacteria).</title>
        <authorList>
            <person name="Stanojkovic A."/>
            <person name="Skoupy S."/>
            <person name="Skaloud P."/>
            <person name="Dvorak P."/>
        </authorList>
    </citation>
    <scope>NUCLEOTIDE SEQUENCE [LARGE SCALE GENOMIC DNA]</scope>
    <source>
        <strain evidence="1 2">D3b</strain>
    </source>
</reference>
<keyword evidence="2" id="KW-1185">Reference proteome</keyword>
<name>A0ABT2NEE9_9CYAN</name>
<protein>
    <submittedName>
        <fullName evidence="1">Uncharacterized protein</fullName>
    </submittedName>
</protein>
<dbReference type="RefSeq" id="WP_261237305.1">
    <property type="nucleotide sequence ID" value="NZ_JAMXFA010000052.1"/>
</dbReference>
<sequence length="72" mass="8478">MTNPKLNVEPTHAVGLPHPLKSTALQEISPPRILSTDEQFKESEVEEVEYLDQLLTEEWDYYHLGYFDLERF</sequence>
<evidence type="ECO:0000313" key="1">
    <source>
        <dbReference type="EMBL" id="MCT7981083.1"/>
    </source>
</evidence>